<evidence type="ECO:0000256" key="6">
    <source>
        <dbReference type="ARBA" id="ARBA00023136"/>
    </source>
</evidence>
<comment type="caution">
    <text evidence="11">The sequence shown here is derived from an EMBL/GenBank/DDBJ whole genome shotgun (WGS) entry which is preliminary data.</text>
</comment>
<dbReference type="Gene3D" id="3.10.250.10">
    <property type="entry name" value="SRCR-like domain"/>
    <property type="match status" value="2"/>
</dbReference>
<feature type="domain" description="SRCR" evidence="10">
    <location>
        <begin position="27"/>
        <end position="127"/>
    </location>
</feature>
<feature type="disulfide bond" evidence="9">
    <location>
        <begin position="96"/>
        <end position="106"/>
    </location>
</feature>
<dbReference type="Proteomes" id="UP000230750">
    <property type="component" value="Unassembled WGS sequence"/>
</dbReference>
<evidence type="ECO:0000256" key="1">
    <source>
        <dbReference type="ARBA" id="ARBA00004167"/>
    </source>
</evidence>
<dbReference type="InterPro" id="IPR001190">
    <property type="entry name" value="SRCR"/>
</dbReference>
<dbReference type="OrthoDB" id="9119369at2759"/>
<dbReference type="PANTHER" id="PTHR19331">
    <property type="entry name" value="SCAVENGER RECEPTOR DOMAIN-CONTAINING"/>
    <property type="match status" value="1"/>
</dbReference>
<evidence type="ECO:0000256" key="5">
    <source>
        <dbReference type="ARBA" id="ARBA00022989"/>
    </source>
</evidence>
<comment type="caution">
    <text evidence="9">Lacks conserved residue(s) required for the propagation of feature annotation.</text>
</comment>
<dbReference type="SMART" id="SM00202">
    <property type="entry name" value="SR"/>
    <property type="match status" value="2"/>
</dbReference>
<protein>
    <submittedName>
        <fullName evidence="11">Putative neurotrypsin-like</fullName>
    </submittedName>
</protein>
<keyword evidence="5" id="KW-1133">Transmembrane helix</keyword>
<keyword evidence="8" id="KW-0325">Glycoprotein</keyword>
<evidence type="ECO:0000256" key="9">
    <source>
        <dbReference type="PROSITE-ProRule" id="PRU00196"/>
    </source>
</evidence>
<dbReference type="FunFam" id="3.10.250.10:FF:000016">
    <property type="entry name" value="Scavenger receptor cysteine-rich protein type 12"/>
    <property type="match status" value="1"/>
</dbReference>
<dbReference type="STRING" id="307972.A0A2G8K8C6"/>
<dbReference type="Pfam" id="PF00530">
    <property type="entry name" value="SRCR"/>
    <property type="match status" value="2"/>
</dbReference>
<evidence type="ECO:0000256" key="3">
    <source>
        <dbReference type="ARBA" id="ARBA00022729"/>
    </source>
</evidence>
<evidence type="ECO:0000313" key="12">
    <source>
        <dbReference type="Proteomes" id="UP000230750"/>
    </source>
</evidence>
<sequence length="289" mass="32104">MLVDAAYPLNYINWFTRNDCKACLIGIRLTEGDTVWDGRLEIEYRPSRWGTLCNNVWTWEAAAVACHQLSMGPPLAHLFPLSPDFSLPIVYDSAVCNGDESHLSDCNLSLVNIGACHHSQDVTLRCTPDVNYQDFDVVTVEISTTTMEIGNLVLIYFENSWHTLCDETWNSLATTTLCNQLGQGQGEHSYSAEVPQIFHLYKCLPQYPSCSGSEDHLNECKWIDSAGQPAENKLYLHVKCQSSLISSNQGKNSTDDPSNAGYGKFKACLPVPSPLLASWSFKDCFTSVA</sequence>
<dbReference type="InterPro" id="IPR036772">
    <property type="entry name" value="SRCR-like_dom_sf"/>
</dbReference>
<evidence type="ECO:0000313" key="11">
    <source>
        <dbReference type="EMBL" id="PIK44232.1"/>
    </source>
</evidence>
<dbReference type="PRINTS" id="PR00258">
    <property type="entry name" value="SPERACTRCPTR"/>
</dbReference>
<keyword evidence="12" id="KW-1185">Reference proteome</keyword>
<dbReference type="EMBL" id="MRZV01000788">
    <property type="protein sequence ID" value="PIK44232.1"/>
    <property type="molecule type" value="Genomic_DNA"/>
</dbReference>
<keyword evidence="4" id="KW-0677">Repeat</keyword>
<comment type="subcellular location">
    <subcellularLocation>
        <location evidence="1">Membrane</location>
        <topology evidence="1">Single-pass membrane protein</topology>
    </subcellularLocation>
</comment>
<keyword evidence="3" id="KW-0732">Signal</keyword>
<evidence type="ECO:0000256" key="8">
    <source>
        <dbReference type="ARBA" id="ARBA00023180"/>
    </source>
</evidence>
<keyword evidence="6" id="KW-0472">Membrane</keyword>
<dbReference type="PROSITE" id="PS50287">
    <property type="entry name" value="SRCR_2"/>
    <property type="match status" value="2"/>
</dbReference>
<keyword evidence="2" id="KW-0812">Transmembrane</keyword>
<keyword evidence="7 9" id="KW-1015">Disulfide bond</keyword>
<evidence type="ECO:0000259" key="10">
    <source>
        <dbReference type="PROSITE" id="PS50287"/>
    </source>
</evidence>
<dbReference type="SUPFAM" id="SSF56487">
    <property type="entry name" value="SRCR-like"/>
    <property type="match status" value="2"/>
</dbReference>
<gene>
    <name evidence="11" type="ORF">BSL78_18914</name>
</gene>
<organism evidence="11 12">
    <name type="scientific">Stichopus japonicus</name>
    <name type="common">Sea cucumber</name>
    <dbReference type="NCBI Taxonomy" id="307972"/>
    <lineage>
        <taxon>Eukaryota</taxon>
        <taxon>Metazoa</taxon>
        <taxon>Echinodermata</taxon>
        <taxon>Eleutherozoa</taxon>
        <taxon>Echinozoa</taxon>
        <taxon>Holothuroidea</taxon>
        <taxon>Aspidochirotacea</taxon>
        <taxon>Aspidochirotida</taxon>
        <taxon>Stichopodidae</taxon>
        <taxon>Apostichopus</taxon>
    </lineage>
</organism>
<dbReference type="AlphaFoldDB" id="A0A2G8K8C6"/>
<name>A0A2G8K8C6_STIJA</name>
<feature type="domain" description="SRCR" evidence="10">
    <location>
        <begin position="140"/>
        <end position="241"/>
    </location>
</feature>
<dbReference type="PANTHER" id="PTHR19331:SF465">
    <property type="entry name" value="EGG PEPTIDE SPERACT RECEPTOR"/>
    <property type="match status" value="1"/>
</dbReference>
<dbReference type="GO" id="GO:0016020">
    <property type="term" value="C:membrane"/>
    <property type="evidence" value="ECO:0007669"/>
    <property type="project" value="UniProtKB-SubCell"/>
</dbReference>
<feature type="disulfide bond" evidence="9">
    <location>
        <begin position="210"/>
        <end position="220"/>
    </location>
</feature>
<accession>A0A2G8K8C6</accession>
<proteinExistence type="predicted"/>
<evidence type="ECO:0000256" key="7">
    <source>
        <dbReference type="ARBA" id="ARBA00023157"/>
    </source>
</evidence>
<evidence type="ECO:0000256" key="2">
    <source>
        <dbReference type="ARBA" id="ARBA00022692"/>
    </source>
</evidence>
<evidence type="ECO:0000256" key="4">
    <source>
        <dbReference type="ARBA" id="ARBA00022737"/>
    </source>
</evidence>
<reference evidence="11 12" key="1">
    <citation type="journal article" date="2017" name="PLoS Biol.">
        <title>The sea cucumber genome provides insights into morphological evolution and visceral regeneration.</title>
        <authorList>
            <person name="Zhang X."/>
            <person name="Sun L."/>
            <person name="Yuan J."/>
            <person name="Sun Y."/>
            <person name="Gao Y."/>
            <person name="Zhang L."/>
            <person name="Li S."/>
            <person name="Dai H."/>
            <person name="Hamel J.F."/>
            <person name="Liu C."/>
            <person name="Yu Y."/>
            <person name="Liu S."/>
            <person name="Lin W."/>
            <person name="Guo K."/>
            <person name="Jin S."/>
            <person name="Xu P."/>
            <person name="Storey K.B."/>
            <person name="Huan P."/>
            <person name="Zhang T."/>
            <person name="Zhou Y."/>
            <person name="Zhang J."/>
            <person name="Lin C."/>
            <person name="Li X."/>
            <person name="Xing L."/>
            <person name="Huo D."/>
            <person name="Sun M."/>
            <person name="Wang L."/>
            <person name="Mercier A."/>
            <person name="Li F."/>
            <person name="Yang H."/>
            <person name="Xiang J."/>
        </authorList>
    </citation>
    <scope>NUCLEOTIDE SEQUENCE [LARGE SCALE GENOMIC DNA]</scope>
    <source>
        <strain evidence="11">Shaxun</strain>
        <tissue evidence="11">Muscle</tissue>
    </source>
</reference>